<accession>A0A4R6NDQ6</accession>
<evidence type="ECO:0000313" key="3">
    <source>
        <dbReference type="EMBL" id="TDP11973.1"/>
    </source>
</evidence>
<protein>
    <submittedName>
        <fullName evidence="3">Universal stress protein family protein</fullName>
    </submittedName>
</protein>
<dbReference type="InterPro" id="IPR006016">
    <property type="entry name" value="UspA"/>
</dbReference>
<evidence type="ECO:0000256" key="1">
    <source>
        <dbReference type="ARBA" id="ARBA00008791"/>
    </source>
</evidence>
<gene>
    <name evidence="3" type="ORF">DFR39_102361</name>
</gene>
<dbReference type="CDD" id="cd00293">
    <property type="entry name" value="USP-like"/>
    <property type="match status" value="1"/>
</dbReference>
<comment type="similarity">
    <text evidence="1">Belongs to the universal stress protein A family.</text>
</comment>
<organism evidence="3 4">
    <name type="scientific">Roseateles asaccharophilus</name>
    <dbReference type="NCBI Taxonomy" id="582607"/>
    <lineage>
        <taxon>Bacteria</taxon>
        <taxon>Pseudomonadati</taxon>
        <taxon>Pseudomonadota</taxon>
        <taxon>Betaproteobacteria</taxon>
        <taxon>Burkholderiales</taxon>
        <taxon>Sphaerotilaceae</taxon>
        <taxon>Roseateles</taxon>
    </lineage>
</organism>
<dbReference type="PANTHER" id="PTHR46268:SF15">
    <property type="entry name" value="UNIVERSAL STRESS PROTEIN HP_0031"/>
    <property type="match status" value="1"/>
</dbReference>
<dbReference type="EMBL" id="SNXE01000002">
    <property type="protein sequence ID" value="TDP11973.1"/>
    <property type="molecule type" value="Genomic_DNA"/>
</dbReference>
<dbReference type="InterPro" id="IPR006015">
    <property type="entry name" value="Universal_stress_UspA"/>
</dbReference>
<dbReference type="OrthoDB" id="9804721at2"/>
<reference evidence="3 4" key="1">
    <citation type="submission" date="2019-03" db="EMBL/GenBank/DDBJ databases">
        <title>Genomic Encyclopedia of Type Strains, Phase IV (KMG-IV): sequencing the most valuable type-strain genomes for metagenomic binning, comparative biology and taxonomic classification.</title>
        <authorList>
            <person name="Goeker M."/>
        </authorList>
    </citation>
    <scope>NUCLEOTIDE SEQUENCE [LARGE SCALE GENOMIC DNA]</scope>
    <source>
        <strain evidence="3 4">DSM 25082</strain>
    </source>
</reference>
<dbReference type="SUPFAM" id="SSF52402">
    <property type="entry name" value="Adenine nucleotide alpha hydrolases-like"/>
    <property type="match status" value="2"/>
</dbReference>
<sequence length="279" mass="30198">MSYRSLLVHLDDAPTCAARVQQAIALAKLMQARLVGLAPTGLLRMPLALEAAAALESFNTMAWDLLLEQAQGTAQAFRQACAEAGLKSCEAVVDTADVAESLVRHAHCSDLVILGQSDPERPGHAQRRSASEQVLMHSARPGLILPYAWADGPLGRRALVAWDDSREAARALADALPLLRRAEQVQVLSWRESRLDEPLAPRLSALQQWLMWQGVTAEVQEQTGGTQAVGELLLSRAADLDADLIVMGAYGRARWTERILGGATRGMLDAMTVPVLMSH</sequence>
<evidence type="ECO:0000313" key="4">
    <source>
        <dbReference type="Proteomes" id="UP000295357"/>
    </source>
</evidence>
<feature type="domain" description="UspA" evidence="2">
    <location>
        <begin position="156"/>
        <end position="277"/>
    </location>
</feature>
<name>A0A4R6NDQ6_9BURK</name>
<keyword evidence="4" id="KW-1185">Reference proteome</keyword>
<dbReference type="AlphaFoldDB" id="A0A4R6NDQ6"/>
<comment type="caution">
    <text evidence="3">The sequence shown here is derived from an EMBL/GenBank/DDBJ whole genome shotgun (WGS) entry which is preliminary data.</text>
</comment>
<evidence type="ECO:0000259" key="2">
    <source>
        <dbReference type="Pfam" id="PF00582"/>
    </source>
</evidence>
<dbReference type="RefSeq" id="WP_133602735.1">
    <property type="nucleotide sequence ID" value="NZ_JAUFPJ010000002.1"/>
</dbReference>
<proteinExistence type="inferred from homology"/>
<dbReference type="PRINTS" id="PR01438">
    <property type="entry name" value="UNVRSLSTRESS"/>
</dbReference>
<dbReference type="Gene3D" id="3.40.50.12370">
    <property type="match status" value="1"/>
</dbReference>
<dbReference type="Proteomes" id="UP000295357">
    <property type="component" value="Unassembled WGS sequence"/>
</dbReference>
<dbReference type="Pfam" id="PF00582">
    <property type="entry name" value="Usp"/>
    <property type="match status" value="1"/>
</dbReference>
<dbReference type="PANTHER" id="PTHR46268">
    <property type="entry name" value="STRESS RESPONSE PROTEIN NHAX"/>
    <property type="match status" value="1"/>
</dbReference>